<dbReference type="PANTHER" id="PTHR15819">
    <property type="entry name" value="TRANSMEMBRANE PROTEIN FAM155"/>
    <property type="match status" value="1"/>
</dbReference>
<evidence type="ECO:0000313" key="8">
    <source>
        <dbReference type="EMBL" id="PBC28623.1"/>
    </source>
</evidence>
<evidence type="ECO:0000256" key="2">
    <source>
        <dbReference type="ARBA" id="ARBA00022692"/>
    </source>
</evidence>
<feature type="region of interest" description="Disordered" evidence="7">
    <location>
        <begin position="204"/>
        <end position="241"/>
    </location>
</feature>
<dbReference type="OrthoDB" id="10047996at2759"/>
<keyword evidence="5" id="KW-0325">Glycoprotein</keyword>
<accession>A0A2A3EA27</accession>
<dbReference type="GO" id="GO:0098703">
    <property type="term" value="P:calcium ion import across plasma membrane"/>
    <property type="evidence" value="ECO:0007669"/>
    <property type="project" value="TreeGrafter"/>
</dbReference>
<evidence type="ECO:0000256" key="4">
    <source>
        <dbReference type="ARBA" id="ARBA00023136"/>
    </source>
</evidence>
<feature type="compositionally biased region" description="Basic and acidic residues" evidence="7">
    <location>
        <begin position="205"/>
        <end position="215"/>
    </location>
</feature>
<reference evidence="8 9" key="1">
    <citation type="submission" date="2014-07" db="EMBL/GenBank/DDBJ databases">
        <title>Genomic and transcriptomic analysis on Apis cerana provide comprehensive insights into honey bee biology.</title>
        <authorList>
            <person name="Diao Q."/>
            <person name="Sun L."/>
            <person name="Zheng H."/>
            <person name="Zheng H."/>
            <person name="Xu S."/>
            <person name="Wang S."/>
            <person name="Zeng Z."/>
            <person name="Hu F."/>
            <person name="Su S."/>
            <person name="Wu J."/>
        </authorList>
    </citation>
    <scope>NUCLEOTIDE SEQUENCE [LARGE SCALE GENOMIC DNA]</scope>
    <source>
        <tissue evidence="8">Pupae without intestine</tissue>
    </source>
</reference>
<keyword evidence="2" id="KW-0812">Transmembrane</keyword>
<dbReference type="InterPro" id="IPR055288">
    <property type="entry name" value="NALCN_aux_factor_1/2"/>
</dbReference>
<feature type="compositionally biased region" description="Polar residues" evidence="7">
    <location>
        <begin position="138"/>
        <end position="150"/>
    </location>
</feature>
<proteinExistence type="inferred from homology"/>
<dbReference type="GO" id="GO:0005886">
    <property type="term" value="C:plasma membrane"/>
    <property type="evidence" value="ECO:0007669"/>
    <property type="project" value="TreeGrafter"/>
</dbReference>
<evidence type="ECO:0000256" key="7">
    <source>
        <dbReference type="SAM" id="MobiDB-lite"/>
    </source>
</evidence>
<feature type="compositionally biased region" description="Basic and acidic residues" evidence="7">
    <location>
        <begin position="604"/>
        <end position="613"/>
    </location>
</feature>
<feature type="region of interest" description="Disordered" evidence="7">
    <location>
        <begin position="29"/>
        <end position="101"/>
    </location>
</feature>
<feature type="compositionally biased region" description="Low complexity" evidence="7">
    <location>
        <begin position="88"/>
        <end position="101"/>
    </location>
</feature>
<evidence type="ECO:0000256" key="3">
    <source>
        <dbReference type="ARBA" id="ARBA00022989"/>
    </source>
</evidence>
<keyword evidence="9" id="KW-1185">Reference proteome</keyword>
<sequence length="814" mass="90893">MTNEIMNLGAPYRELVSLGRGTTTVSRWFRRSRDRSSPSSSKRAVSPASSSPLPSPLPSLLPWSSPSPWSSPGQQQPQAQLRSRRQQRQQQQPLSSCLQSSPSHWSIWSRAAVTGVVAVPQRHRDRIEQHYTDDLVLSTSQESRSRSCYNGSRKPRTRWKNDDRDRANPFGESVNFSRICIANVTNVPSVDAFSYTAYNDENDIESCRDGKDESRAASSSEAGDARFGEDERRGEEEEEETKFRRVRRSRDEYEASQVVEGICGEEGERYRKFRDRGELNCWGGRGSRTRVKVRAASVNGGKRESHYTARFQRNPITNGSGENVTKLSTNGPTTTKVSSNNNNNNNNNNWCGRKYGLLFILYLLACPVVCSANPSGQFIPDFTHNPSLVQNLPRHNATQISSLLLSSSVAAHQRQQQQQQHQQYQQQRQHYRQMDEGEQGTREQLVRDVEQYGGKDGGHHRRRHEEQQQDDQAREQREVEESAYRDREAFLFETESTHPYNEYSWKVNQINPWLSACDLAGPAPADLQASCDPPEVPKNCPLPCVASSGGKGGDAEFFEVMKKVKVGGNCYWSNGEREEKAVESGRFGSSSIKSFGAEGSGEGASERKGRGDDGENGEGVRMVPEQCLFYLEESHKRNICRDDFGRASTLTPRENRYWFMSGLRLRHCCDHAVVNALAPGKGGPLENVLNGGQKCADALDKLLHVDTLAAKLHCGFEEVVARYDCAQPYSVIFNCTHCKFNYSLADLGARNRMTGAVAAAAGVAGSQVIATLSSESSAGAYAYVASLNFYKFIYNNCRLKIKILSLDSMEGTIT</sequence>
<evidence type="ECO:0000256" key="6">
    <source>
        <dbReference type="ARBA" id="ARBA00029445"/>
    </source>
</evidence>
<dbReference type="STRING" id="94128.A0A2A3EA27"/>
<feature type="compositionally biased region" description="Low complexity" evidence="7">
    <location>
        <begin position="37"/>
        <end position="52"/>
    </location>
</feature>
<dbReference type="GO" id="GO:0015275">
    <property type="term" value="F:stretch-activated, monoatomic cation-selective, calcium channel activity"/>
    <property type="evidence" value="ECO:0007669"/>
    <property type="project" value="TreeGrafter"/>
</dbReference>
<dbReference type="PANTHER" id="PTHR15819:SF11">
    <property type="entry name" value="MID1, ISOFORM A"/>
    <property type="match status" value="1"/>
</dbReference>
<name>A0A2A3EA27_APICC</name>
<feature type="region of interest" description="Disordered" evidence="7">
    <location>
        <begin position="411"/>
        <end position="482"/>
    </location>
</feature>
<comment type="similarity">
    <text evidence="6">Belongs to the NALF family.</text>
</comment>
<dbReference type="AlphaFoldDB" id="A0A2A3EA27"/>
<feature type="region of interest" description="Disordered" evidence="7">
    <location>
        <begin position="138"/>
        <end position="164"/>
    </location>
</feature>
<evidence type="ECO:0000313" key="9">
    <source>
        <dbReference type="Proteomes" id="UP000242457"/>
    </source>
</evidence>
<comment type="subcellular location">
    <subcellularLocation>
        <location evidence="1">Membrane</location>
        <topology evidence="1">Multi-pass membrane protein</topology>
    </subcellularLocation>
</comment>
<organism evidence="8 9">
    <name type="scientific">Apis cerana cerana</name>
    <name type="common">Oriental honeybee</name>
    <dbReference type="NCBI Taxonomy" id="94128"/>
    <lineage>
        <taxon>Eukaryota</taxon>
        <taxon>Metazoa</taxon>
        <taxon>Ecdysozoa</taxon>
        <taxon>Arthropoda</taxon>
        <taxon>Hexapoda</taxon>
        <taxon>Insecta</taxon>
        <taxon>Pterygota</taxon>
        <taxon>Neoptera</taxon>
        <taxon>Endopterygota</taxon>
        <taxon>Hymenoptera</taxon>
        <taxon>Apocrita</taxon>
        <taxon>Aculeata</taxon>
        <taxon>Apoidea</taxon>
        <taxon>Anthophila</taxon>
        <taxon>Apidae</taxon>
        <taxon>Apis</taxon>
    </lineage>
</organism>
<evidence type="ECO:0000256" key="1">
    <source>
        <dbReference type="ARBA" id="ARBA00004141"/>
    </source>
</evidence>
<feature type="compositionally biased region" description="Basic and acidic residues" evidence="7">
    <location>
        <begin position="464"/>
        <end position="482"/>
    </location>
</feature>
<keyword evidence="3" id="KW-1133">Transmembrane helix</keyword>
<gene>
    <name evidence="8" type="ORF">APICC_06719</name>
</gene>
<feature type="compositionally biased region" description="Basic and acidic residues" evidence="7">
    <location>
        <begin position="432"/>
        <end position="450"/>
    </location>
</feature>
<feature type="compositionally biased region" description="Basic and acidic residues" evidence="7">
    <location>
        <begin position="223"/>
        <end position="235"/>
    </location>
</feature>
<feature type="region of interest" description="Disordered" evidence="7">
    <location>
        <begin position="592"/>
        <end position="617"/>
    </location>
</feature>
<protein>
    <submittedName>
        <fullName evidence="8">Uncharacterized protein</fullName>
    </submittedName>
</protein>
<keyword evidence="4" id="KW-0472">Membrane</keyword>
<evidence type="ECO:0000256" key="5">
    <source>
        <dbReference type="ARBA" id="ARBA00023180"/>
    </source>
</evidence>
<feature type="compositionally biased region" description="Low complexity" evidence="7">
    <location>
        <begin position="411"/>
        <end position="428"/>
    </location>
</feature>
<dbReference type="Proteomes" id="UP000242457">
    <property type="component" value="Unassembled WGS sequence"/>
</dbReference>
<dbReference type="EMBL" id="KZ288310">
    <property type="protein sequence ID" value="PBC28623.1"/>
    <property type="molecule type" value="Genomic_DNA"/>
</dbReference>
<feature type="compositionally biased region" description="Low complexity" evidence="7">
    <location>
        <begin position="60"/>
        <end position="81"/>
    </location>
</feature>